<feature type="compositionally biased region" description="Basic and acidic residues" evidence="1">
    <location>
        <begin position="952"/>
        <end position="963"/>
    </location>
</feature>
<dbReference type="PANTHER" id="PTHR33096">
    <property type="entry name" value="CXC2 DOMAIN-CONTAINING PROTEIN"/>
    <property type="match status" value="1"/>
</dbReference>
<feature type="region of interest" description="Disordered" evidence="1">
    <location>
        <begin position="934"/>
        <end position="963"/>
    </location>
</feature>
<feature type="region of interest" description="Disordered" evidence="1">
    <location>
        <begin position="1089"/>
        <end position="1129"/>
    </location>
</feature>
<feature type="compositionally biased region" description="Acidic residues" evidence="1">
    <location>
        <begin position="1094"/>
        <end position="1109"/>
    </location>
</feature>
<dbReference type="PANTHER" id="PTHR33096:SF1">
    <property type="entry name" value="CXC1-LIKE CYSTEINE CLUSTER ASSOCIATED WITH KDZ TRANSPOSASES DOMAIN-CONTAINING PROTEIN"/>
    <property type="match status" value="1"/>
</dbReference>
<evidence type="ECO:0000313" key="3">
    <source>
        <dbReference type="EMBL" id="KAK7027713.1"/>
    </source>
</evidence>
<evidence type="ECO:0000256" key="1">
    <source>
        <dbReference type="SAM" id="MobiDB-lite"/>
    </source>
</evidence>
<dbReference type="Pfam" id="PF18803">
    <property type="entry name" value="CxC2"/>
    <property type="match status" value="1"/>
</dbReference>
<proteinExistence type="predicted"/>
<comment type="caution">
    <text evidence="3">The sequence shown here is derived from an EMBL/GenBank/DDBJ whole genome shotgun (WGS) entry which is preliminary data.</text>
</comment>
<name>A0AAW0BMV0_9AGAR</name>
<dbReference type="EMBL" id="JAWWNJ010000029">
    <property type="protein sequence ID" value="KAK7027713.1"/>
    <property type="molecule type" value="Genomic_DNA"/>
</dbReference>
<feature type="domain" description="CxC2-like cysteine cluster KDZ transposase-associated" evidence="2">
    <location>
        <begin position="240"/>
        <end position="327"/>
    </location>
</feature>
<dbReference type="CDD" id="cd19757">
    <property type="entry name" value="Bbox1"/>
    <property type="match status" value="1"/>
</dbReference>
<feature type="compositionally biased region" description="Polar residues" evidence="1">
    <location>
        <begin position="32"/>
        <end position="50"/>
    </location>
</feature>
<evidence type="ECO:0000259" key="2">
    <source>
        <dbReference type="Pfam" id="PF18803"/>
    </source>
</evidence>
<dbReference type="Pfam" id="PF18758">
    <property type="entry name" value="KDZ"/>
    <property type="match status" value="1"/>
</dbReference>
<accession>A0AAW0BMV0</accession>
<reference evidence="3 4" key="1">
    <citation type="journal article" date="2024" name="J Genomics">
        <title>Draft genome sequencing and assembly of Favolaschia claudopus CIRM-BRFM 2984 isolated from oak limbs.</title>
        <authorList>
            <person name="Navarro D."/>
            <person name="Drula E."/>
            <person name="Chaduli D."/>
            <person name="Cazenave R."/>
            <person name="Ahrendt S."/>
            <person name="Wang J."/>
            <person name="Lipzen A."/>
            <person name="Daum C."/>
            <person name="Barry K."/>
            <person name="Grigoriev I.V."/>
            <person name="Favel A."/>
            <person name="Rosso M.N."/>
            <person name="Martin F."/>
        </authorList>
    </citation>
    <scope>NUCLEOTIDE SEQUENCE [LARGE SCALE GENOMIC DNA]</scope>
    <source>
        <strain evidence="3 4">CIRM-BRFM 2984</strain>
    </source>
</reference>
<dbReference type="Proteomes" id="UP001362999">
    <property type="component" value="Unassembled WGS sequence"/>
</dbReference>
<protein>
    <submittedName>
        <fullName evidence="3">CxC2 domain-containing protein</fullName>
    </submittedName>
</protein>
<evidence type="ECO:0000313" key="4">
    <source>
        <dbReference type="Proteomes" id="UP001362999"/>
    </source>
</evidence>
<dbReference type="AlphaFoldDB" id="A0AAW0BMV0"/>
<dbReference type="InterPro" id="IPR040521">
    <property type="entry name" value="KDZ"/>
</dbReference>
<organism evidence="3 4">
    <name type="scientific">Favolaschia claudopus</name>
    <dbReference type="NCBI Taxonomy" id="2862362"/>
    <lineage>
        <taxon>Eukaryota</taxon>
        <taxon>Fungi</taxon>
        <taxon>Dikarya</taxon>
        <taxon>Basidiomycota</taxon>
        <taxon>Agaricomycotina</taxon>
        <taxon>Agaricomycetes</taxon>
        <taxon>Agaricomycetidae</taxon>
        <taxon>Agaricales</taxon>
        <taxon>Marasmiineae</taxon>
        <taxon>Mycenaceae</taxon>
        <taxon>Favolaschia</taxon>
    </lineage>
</organism>
<gene>
    <name evidence="3" type="ORF">R3P38DRAFT_2526223</name>
</gene>
<feature type="region of interest" description="Disordered" evidence="1">
    <location>
        <begin position="1"/>
        <end position="80"/>
    </location>
</feature>
<feature type="compositionally biased region" description="Basic residues" evidence="1">
    <location>
        <begin position="942"/>
        <end position="951"/>
    </location>
</feature>
<keyword evidence="4" id="KW-1185">Reference proteome</keyword>
<feature type="compositionally biased region" description="Basic and acidic residues" evidence="1">
    <location>
        <begin position="16"/>
        <end position="27"/>
    </location>
</feature>
<sequence length="1129" mass="127815">MQSTVASDSEDEADEDHLPRSHQEGLFHRSFRTNAQGHTIITTSQLTVPASPTKPRPPERDLLVSDDYDPAPPDSENSGGFLSALPFAGEDFFAFDEGHPVDPPRRKERDSDHPMAQWVKNRRARYLDELLRLEGRGDHRHQTKCSNCPTSASHAVYRCRDCFSDALFCQPCIVAVHRDNPLHCIEMWNDQNCFQRVTLKSLGLRIQLGHGRNGTCPGTLAKRAMAEGQDENADQETGGEAKKTRSDFCIVDSSGIHEVALDFCSCGSAEDHDIQLVRARLYPATTTNPATAATFAVLRDFHLLTLEAKCSAHHFYNKLARKTNNSGTFQPRTRYAEFRRMTREWRNEQMYKRAGRGHAADGIEGTRAGECALLCPACPQPGKNLPLDGSWRNVPRDRRFIYALFLALDANFRMKRKDVSSEADDPSLGDGIAFFGQVEAYMEHLKEHWGDEQEKSTCVAHDAVNEPNRESYGTAASGIGTVDCARHNMKRPNGVGDLQKGERYINMDFLLWTSLANHDDVIQLFISYDIVCQWHKNIWTRLSKYGPELRQRGLKRYYVWLIPKFHLPAHIEDCNIKFSFNLTPFVGQTDGEAPERGWANINSLAPSTQEMGPGARRDALDDAFNDSNHKKIVGLGKAMLEKVQKAVPNMTSHRLELLETEDALPKDVVEKWTAEMEAWELDAANPNPFKLVEKHESMHAIRGRLAEEAATAGDADDVQGDLNLYEMINMGIHLEEQQRQLEFDAALLKTHATDRQKTGLIERSNKLRRKIMEWLRIREAFTPVVASLREADDAARTALPRPQPVPPLPVSAIKLWLPSALAAQTPSAVKQSHARCEFELRVGQAHAALEELRRLLLVRTAKYQYKDLYQRGVAANTRGKTAIESIDEQIRRAAAQYRTAHGALVNLGPLLNETEWKRQLRVLAPDHVRARPRATFADPLRKSSKRRKRGSKSNEAEDVRREVEAQTRPASWIWLTQLSEGEESQGGMIEALRIEWAKTRARALRWTEEVDLLEEEMRRVLQFLEWKAKWWLALIGQREPSMHDPALDEGFAAYAHRQAQIQIDLKARFEGNWKDVPLLIRLGRESVVEIPRDGDDDGEDSESEDEDAPVPEAPRDERLVSSLVEESLA</sequence>
<dbReference type="InterPro" id="IPR041457">
    <property type="entry name" value="CxC2_KDZ-assoc"/>
</dbReference>